<proteinExistence type="predicted"/>
<gene>
    <name evidence="1" type="ORF">PACLA_8A081048</name>
</gene>
<protein>
    <submittedName>
        <fullName evidence="1">Uncharacterized protein</fullName>
    </submittedName>
</protein>
<sequence length="281" mass="32963">METLLEDLEGKLKTLKYRMSKSDDITKQDQETLERQRLSVSAISTMVNTLKETIEEKMFLQGKDEEEVKIWAATPETMLTEADQCVRRLSQEISCVELAAKEELTLKEEQHKLDFQKRLTEQKLRKEKEADEAKRKLDWEHQQKRITTNFTIIESINFKSIYCSKNAKVDYFKIQGNDPMLDVKVRKLIDGLPFTGEGYARARDILKKRYGQTSEVTLLYNVESLQTLESLEKLDAAVRFTFDKLDVIKSELAMTNEKWSEWTFMEFVHALELWIKNNPTD</sequence>
<dbReference type="EMBL" id="CACRXK020005637">
    <property type="protein sequence ID" value="CAB4006895.1"/>
    <property type="molecule type" value="Genomic_DNA"/>
</dbReference>
<evidence type="ECO:0000313" key="2">
    <source>
        <dbReference type="Proteomes" id="UP001152795"/>
    </source>
</evidence>
<dbReference type="Proteomes" id="UP001152795">
    <property type="component" value="Unassembled WGS sequence"/>
</dbReference>
<evidence type="ECO:0000313" key="1">
    <source>
        <dbReference type="EMBL" id="CAB4006895.1"/>
    </source>
</evidence>
<accession>A0A7D9ED57</accession>
<keyword evidence="2" id="KW-1185">Reference proteome</keyword>
<organism evidence="1 2">
    <name type="scientific">Paramuricea clavata</name>
    <name type="common">Red gorgonian</name>
    <name type="synonym">Violescent sea-whip</name>
    <dbReference type="NCBI Taxonomy" id="317549"/>
    <lineage>
        <taxon>Eukaryota</taxon>
        <taxon>Metazoa</taxon>
        <taxon>Cnidaria</taxon>
        <taxon>Anthozoa</taxon>
        <taxon>Octocorallia</taxon>
        <taxon>Malacalcyonacea</taxon>
        <taxon>Plexauridae</taxon>
        <taxon>Paramuricea</taxon>
    </lineage>
</organism>
<name>A0A7D9ED57_PARCT</name>
<comment type="caution">
    <text evidence="1">The sequence shown here is derived from an EMBL/GenBank/DDBJ whole genome shotgun (WGS) entry which is preliminary data.</text>
</comment>
<reference evidence="1" key="1">
    <citation type="submission" date="2020-04" db="EMBL/GenBank/DDBJ databases">
        <authorList>
            <person name="Alioto T."/>
            <person name="Alioto T."/>
            <person name="Gomez Garrido J."/>
        </authorList>
    </citation>
    <scope>NUCLEOTIDE SEQUENCE</scope>
    <source>
        <strain evidence="1">A484AB</strain>
    </source>
</reference>
<dbReference type="AlphaFoldDB" id="A0A7D9ED57"/>